<evidence type="ECO:0000256" key="3">
    <source>
        <dbReference type="ARBA" id="ARBA00023163"/>
    </source>
</evidence>
<dbReference type="PRINTS" id="PR00778">
    <property type="entry name" value="HTHARSR"/>
</dbReference>
<dbReference type="PROSITE" id="PS00846">
    <property type="entry name" value="HTH_ARSR_1"/>
    <property type="match status" value="1"/>
</dbReference>
<dbReference type="AlphaFoldDB" id="W5VJL0"/>
<organism evidence="5">
    <name type="scientific">uncultured bacterium pAB4</name>
    <dbReference type="NCBI Taxonomy" id="1444979"/>
    <lineage>
        <taxon>Bacteria</taxon>
        <taxon>environmental samples</taxon>
    </lineage>
</organism>
<dbReference type="InterPro" id="IPR011991">
    <property type="entry name" value="ArsR-like_HTH"/>
</dbReference>
<proteinExistence type="predicted"/>
<feature type="domain" description="HTH arsR-type" evidence="4">
    <location>
        <begin position="1"/>
        <end position="94"/>
    </location>
</feature>
<evidence type="ECO:0000259" key="4">
    <source>
        <dbReference type="PROSITE" id="PS50987"/>
    </source>
</evidence>
<dbReference type="InterPro" id="IPR036388">
    <property type="entry name" value="WH-like_DNA-bd_sf"/>
</dbReference>
<protein>
    <submittedName>
        <fullName evidence="5">Arsr family transcriptional regulator protein</fullName>
    </submittedName>
</protein>
<accession>W5VJL0</accession>
<keyword evidence="1" id="KW-0805">Transcription regulation</keyword>
<dbReference type="GO" id="GO:0003677">
    <property type="term" value="F:DNA binding"/>
    <property type="evidence" value="ECO:0007669"/>
    <property type="project" value="UniProtKB-KW"/>
</dbReference>
<dbReference type="InterPro" id="IPR051081">
    <property type="entry name" value="HTH_MetalResp_TranReg"/>
</dbReference>
<dbReference type="InterPro" id="IPR036390">
    <property type="entry name" value="WH_DNA-bd_sf"/>
</dbReference>
<evidence type="ECO:0000256" key="1">
    <source>
        <dbReference type="ARBA" id="ARBA00023015"/>
    </source>
</evidence>
<dbReference type="Pfam" id="PF01022">
    <property type="entry name" value="HTH_5"/>
    <property type="match status" value="1"/>
</dbReference>
<dbReference type="PANTHER" id="PTHR33154">
    <property type="entry name" value="TRANSCRIPTIONAL REGULATOR, ARSR FAMILY"/>
    <property type="match status" value="1"/>
</dbReference>
<dbReference type="SUPFAM" id="SSF46785">
    <property type="entry name" value="Winged helix' DNA-binding domain"/>
    <property type="match status" value="1"/>
</dbReference>
<name>W5VJL0_9BACT</name>
<dbReference type="EMBL" id="KF733648">
    <property type="protein sequence ID" value="AHH81868.1"/>
    <property type="molecule type" value="Genomic_DNA"/>
</dbReference>
<dbReference type="PANTHER" id="PTHR33154:SF18">
    <property type="entry name" value="ARSENICAL RESISTANCE OPERON REPRESSOR"/>
    <property type="match status" value="1"/>
</dbReference>
<dbReference type="GO" id="GO:0003700">
    <property type="term" value="F:DNA-binding transcription factor activity"/>
    <property type="evidence" value="ECO:0007669"/>
    <property type="project" value="InterPro"/>
</dbReference>
<reference evidence="5" key="1">
    <citation type="submission" date="2013-10" db="EMBL/GenBank/DDBJ databases">
        <title>Metagenomics Reveals New Arsenic Resistance Genes.</title>
        <authorList>
            <person name="Sharma R."/>
        </authorList>
    </citation>
    <scope>NUCLEOTIDE SEQUENCE</scope>
</reference>
<dbReference type="Gene3D" id="1.10.10.10">
    <property type="entry name" value="Winged helix-like DNA-binding domain superfamily/Winged helix DNA-binding domain"/>
    <property type="match status" value="1"/>
</dbReference>
<keyword evidence="3" id="KW-0804">Transcription</keyword>
<evidence type="ECO:0000256" key="2">
    <source>
        <dbReference type="ARBA" id="ARBA00023125"/>
    </source>
</evidence>
<dbReference type="NCBIfam" id="NF033788">
    <property type="entry name" value="HTH_metalloreg"/>
    <property type="match status" value="1"/>
</dbReference>
<dbReference type="InterPro" id="IPR018334">
    <property type="entry name" value="ArsR_HTH"/>
</dbReference>
<dbReference type="InterPro" id="IPR001845">
    <property type="entry name" value="HTH_ArsR_DNA-bd_dom"/>
</dbReference>
<dbReference type="PROSITE" id="PS50987">
    <property type="entry name" value="HTH_ARSR_2"/>
    <property type="match status" value="1"/>
</dbReference>
<sequence>MNEQTIHDAKLFKALCDEHRLAIIELLQSSEKCACDLLENISISQSTLSHHMKILVESGIVHARKDKKWTYYSLCDEGITLAKHRLEDILNKDTIAYLSCSNKENEKCAS</sequence>
<keyword evidence="2" id="KW-0238">DNA-binding</keyword>
<dbReference type="CDD" id="cd00090">
    <property type="entry name" value="HTH_ARSR"/>
    <property type="match status" value="1"/>
</dbReference>
<dbReference type="SMART" id="SM00418">
    <property type="entry name" value="HTH_ARSR"/>
    <property type="match status" value="1"/>
</dbReference>
<evidence type="ECO:0000313" key="5">
    <source>
        <dbReference type="EMBL" id="AHH81868.1"/>
    </source>
</evidence>